<keyword evidence="5 6" id="KW-0472">Membrane</keyword>
<feature type="transmembrane region" description="Helical" evidence="6">
    <location>
        <begin position="93"/>
        <end position="114"/>
    </location>
</feature>
<dbReference type="AlphaFoldDB" id="A0A1G8LWL0"/>
<feature type="domain" description="EamA" evidence="7">
    <location>
        <begin position="9"/>
        <end position="142"/>
    </location>
</feature>
<accession>A0A1G8LWL0</accession>
<feature type="transmembrane region" description="Helical" evidence="6">
    <location>
        <begin position="37"/>
        <end position="58"/>
    </location>
</feature>
<sequence>MTVSPGAGLGALFVLIAAVLWGTTGTAATFAPDVGPLAIGAAAMGVGGLLQALLAGPALASARDELRRRWVTVAVGGLAVAIYPLAFYSSMRLAGVAVGTVISIGSAPIASAVIERLIDRHRLSARWVVGAGVGLVGVALLSVVEPARAAGAGNTALGVLLGLLAGATYALYSWAAHRTMQGGVPSRVAMGAIFGAGGVLLMPVLFITGAPLLDSWTNFSVGIYMALVPMFLGYVFFGLGLARVKASTATTLSLAEPVVAAILAVLIVGERLPPVGWAGVGLVIASLAVLTVPVRRTAPAAVDVPRL</sequence>
<feature type="transmembrane region" description="Helical" evidence="6">
    <location>
        <begin position="126"/>
        <end position="144"/>
    </location>
</feature>
<dbReference type="PANTHER" id="PTHR32322:SF2">
    <property type="entry name" value="EAMA DOMAIN-CONTAINING PROTEIN"/>
    <property type="match status" value="1"/>
</dbReference>
<feature type="transmembrane region" description="Helical" evidence="6">
    <location>
        <begin position="249"/>
        <end position="269"/>
    </location>
</feature>
<protein>
    <submittedName>
        <fullName evidence="8">Drug/metabolite transporter, DME family</fullName>
    </submittedName>
</protein>
<feature type="transmembrane region" description="Helical" evidence="6">
    <location>
        <begin position="156"/>
        <end position="176"/>
    </location>
</feature>
<keyword evidence="4 6" id="KW-1133">Transmembrane helix</keyword>
<dbReference type="GO" id="GO:0016020">
    <property type="term" value="C:membrane"/>
    <property type="evidence" value="ECO:0007669"/>
    <property type="project" value="UniProtKB-SubCell"/>
</dbReference>
<dbReference type="Proteomes" id="UP000199258">
    <property type="component" value="Unassembled WGS sequence"/>
</dbReference>
<comment type="subcellular location">
    <subcellularLocation>
        <location evidence="1">Membrane</location>
        <topology evidence="1">Multi-pass membrane protein</topology>
    </subcellularLocation>
</comment>
<feature type="domain" description="EamA" evidence="7">
    <location>
        <begin position="157"/>
        <end position="291"/>
    </location>
</feature>
<dbReference type="InterPro" id="IPR037185">
    <property type="entry name" value="EmrE-like"/>
</dbReference>
<reference evidence="8 9" key="1">
    <citation type="submission" date="2016-10" db="EMBL/GenBank/DDBJ databases">
        <authorList>
            <person name="de Groot N.N."/>
        </authorList>
    </citation>
    <scope>NUCLEOTIDE SEQUENCE [LARGE SCALE GENOMIC DNA]</scope>
    <source>
        <strain evidence="8 9">NP_1H</strain>
    </source>
</reference>
<organism evidence="8 9">
    <name type="scientific">Arthrobacter subterraneus</name>
    <dbReference type="NCBI Taxonomy" id="335973"/>
    <lineage>
        <taxon>Bacteria</taxon>
        <taxon>Bacillati</taxon>
        <taxon>Actinomycetota</taxon>
        <taxon>Actinomycetes</taxon>
        <taxon>Micrococcales</taxon>
        <taxon>Micrococcaceae</taxon>
        <taxon>Arthrobacter</taxon>
    </lineage>
</organism>
<dbReference type="Pfam" id="PF00892">
    <property type="entry name" value="EamA"/>
    <property type="match status" value="2"/>
</dbReference>
<dbReference type="RefSeq" id="WP_245702882.1">
    <property type="nucleotide sequence ID" value="NZ_FNDT01000015.1"/>
</dbReference>
<dbReference type="InterPro" id="IPR050638">
    <property type="entry name" value="AA-Vitamin_Transporters"/>
</dbReference>
<evidence type="ECO:0000256" key="4">
    <source>
        <dbReference type="ARBA" id="ARBA00022989"/>
    </source>
</evidence>
<dbReference type="Gene3D" id="1.10.3730.20">
    <property type="match status" value="1"/>
</dbReference>
<evidence type="ECO:0000256" key="1">
    <source>
        <dbReference type="ARBA" id="ARBA00004141"/>
    </source>
</evidence>
<feature type="transmembrane region" description="Helical" evidence="6">
    <location>
        <begin position="188"/>
        <end position="209"/>
    </location>
</feature>
<dbReference type="InterPro" id="IPR000620">
    <property type="entry name" value="EamA_dom"/>
</dbReference>
<gene>
    <name evidence="8" type="ORF">SAMN04488693_11537</name>
</gene>
<evidence type="ECO:0000256" key="6">
    <source>
        <dbReference type="SAM" id="Phobius"/>
    </source>
</evidence>
<proteinExistence type="inferred from homology"/>
<name>A0A1G8LWL0_9MICC</name>
<evidence type="ECO:0000256" key="2">
    <source>
        <dbReference type="ARBA" id="ARBA00007362"/>
    </source>
</evidence>
<keyword evidence="9" id="KW-1185">Reference proteome</keyword>
<evidence type="ECO:0000256" key="3">
    <source>
        <dbReference type="ARBA" id="ARBA00022692"/>
    </source>
</evidence>
<feature type="transmembrane region" description="Helical" evidence="6">
    <location>
        <begin position="275"/>
        <end position="294"/>
    </location>
</feature>
<dbReference type="SUPFAM" id="SSF103481">
    <property type="entry name" value="Multidrug resistance efflux transporter EmrE"/>
    <property type="match status" value="2"/>
</dbReference>
<evidence type="ECO:0000256" key="5">
    <source>
        <dbReference type="ARBA" id="ARBA00023136"/>
    </source>
</evidence>
<evidence type="ECO:0000313" key="9">
    <source>
        <dbReference type="Proteomes" id="UP000199258"/>
    </source>
</evidence>
<evidence type="ECO:0000259" key="7">
    <source>
        <dbReference type="Pfam" id="PF00892"/>
    </source>
</evidence>
<keyword evidence="3 6" id="KW-0812">Transmembrane</keyword>
<dbReference type="STRING" id="335973.SAMN04488693_11537"/>
<feature type="transmembrane region" description="Helical" evidence="6">
    <location>
        <begin position="70"/>
        <end position="87"/>
    </location>
</feature>
<comment type="similarity">
    <text evidence="2">Belongs to the EamA transporter family.</text>
</comment>
<feature type="transmembrane region" description="Helical" evidence="6">
    <location>
        <begin position="221"/>
        <end position="242"/>
    </location>
</feature>
<dbReference type="PANTHER" id="PTHR32322">
    <property type="entry name" value="INNER MEMBRANE TRANSPORTER"/>
    <property type="match status" value="1"/>
</dbReference>
<dbReference type="EMBL" id="FNDT01000015">
    <property type="protein sequence ID" value="SDI60035.1"/>
    <property type="molecule type" value="Genomic_DNA"/>
</dbReference>
<evidence type="ECO:0000313" key="8">
    <source>
        <dbReference type="EMBL" id="SDI60035.1"/>
    </source>
</evidence>